<dbReference type="AlphaFoldDB" id="A0A126R2Q9"/>
<protein>
    <recommendedName>
        <fullName evidence="5">Holin</fullName>
    </recommendedName>
</protein>
<keyword evidence="2" id="KW-0472">Membrane</keyword>
<gene>
    <name evidence="3" type="ORF">YLM1_1783</name>
</gene>
<evidence type="ECO:0000256" key="2">
    <source>
        <dbReference type="SAM" id="Phobius"/>
    </source>
</evidence>
<keyword evidence="2" id="KW-1133">Transmembrane helix</keyword>
<evidence type="ECO:0000313" key="4">
    <source>
        <dbReference type="Proteomes" id="UP000066376"/>
    </source>
</evidence>
<dbReference type="KEGG" id="mol:YLM1_1783"/>
<keyword evidence="2" id="KW-0812">Transmembrane</keyword>
<dbReference type="Proteomes" id="UP000066376">
    <property type="component" value="Chromosome"/>
</dbReference>
<feature type="region of interest" description="Disordered" evidence="1">
    <location>
        <begin position="94"/>
        <end position="118"/>
    </location>
</feature>
<dbReference type="GeneID" id="28490092"/>
<dbReference type="STRING" id="294671.YLM1_1783"/>
<sequence>MESLKTKSRIVTIIVTIIFAALTYIATMNPEVLATYLPDGFEGYAAVIIVLAAAIVNQYSEEKRVERAEELAVEHSTTIMGTPVDDGVMLNDEYISPNDSETDADAENVDVIDSEDGC</sequence>
<feature type="transmembrane region" description="Helical" evidence="2">
    <location>
        <begin position="41"/>
        <end position="59"/>
    </location>
</feature>
<evidence type="ECO:0000313" key="3">
    <source>
        <dbReference type="EMBL" id="AMK16338.1"/>
    </source>
</evidence>
<accession>A0A126R2Q9</accession>
<dbReference type="EMBL" id="CP014265">
    <property type="protein sequence ID" value="AMK16338.1"/>
    <property type="molecule type" value="Genomic_DNA"/>
</dbReference>
<evidence type="ECO:0008006" key="5">
    <source>
        <dbReference type="Google" id="ProtNLM"/>
    </source>
</evidence>
<name>A0A126R2Q9_METOL</name>
<dbReference type="PATRIC" id="fig|294671.3.peg.1853"/>
<reference evidence="4" key="2">
    <citation type="submission" date="2016-02" db="EMBL/GenBank/DDBJ databases">
        <title>The draft genome sequence of the rumen methanogen Methanobrevibacter olleyae YLM1.</title>
        <authorList>
            <consortium name="New Zealand Agricultural Greenhouse Gas Research Centre/Pastoral Greenhouse Gas Research Consortium"/>
            <person name="Kelly W.J."/>
            <person name="Li D."/>
            <person name="Lambie S.C."/>
            <person name="Attwood G.T."/>
            <person name="Altermann E."/>
            <person name="Leahy S.C."/>
        </authorList>
    </citation>
    <scope>NUCLEOTIDE SEQUENCE [LARGE SCALE GENOMIC DNA]</scope>
    <source>
        <strain evidence="4">YLM1</strain>
    </source>
</reference>
<feature type="compositionally biased region" description="Acidic residues" evidence="1">
    <location>
        <begin position="100"/>
        <end position="118"/>
    </location>
</feature>
<organism evidence="3 4">
    <name type="scientific">Methanobrevibacter olleyae</name>
    <dbReference type="NCBI Taxonomy" id="294671"/>
    <lineage>
        <taxon>Archaea</taxon>
        <taxon>Methanobacteriati</taxon>
        <taxon>Methanobacteriota</taxon>
        <taxon>Methanomada group</taxon>
        <taxon>Methanobacteria</taxon>
        <taxon>Methanobacteriales</taxon>
        <taxon>Methanobacteriaceae</taxon>
        <taxon>Methanobrevibacter</taxon>
    </lineage>
</organism>
<reference evidence="3 4" key="1">
    <citation type="journal article" date="2016" name="Genome Announc.">
        <title>Draft Genome Sequence of the Rumen Methanogen Methanobrevibacter olleyae YLM1.</title>
        <authorList>
            <person name="Kelly W.J."/>
            <person name="Li D."/>
            <person name="Lambie S.C."/>
            <person name="Cox F."/>
            <person name="Attwood G.T."/>
            <person name="Altermann E."/>
            <person name="Leahy S.C."/>
        </authorList>
    </citation>
    <scope>NUCLEOTIDE SEQUENCE [LARGE SCALE GENOMIC DNA]</scope>
    <source>
        <strain evidence="3 4">YLM1</strain>
    </source>
</reference>
<proteinExistence type="predicted"/>
<dbReference type="RefSeq" id="WP_067148761.1">
    <property type="nucleotide sequence ID" value="NZ_CP014265.1"/>
</dbReference>
<feature type="transmembrane region" description="Helical" evidence="2">
    <location>
        <begin position="12"/>
        <end position="29"/>
    </location>
</feature>
<evidence type="ECO:0000256" key="1">
    <source>
        <dbReference type="SAM" id="MobiDB-lite"/>
    </source>
</evidence>
<keyword evidence="4" id="KW-1185">Reference proteome</keyword>